<name>A0A832V0M0_9ARCH</name>
<keyword evidence="2 7" id="KW-0032">Aminotransferase</keyword>
<dbReference type="EMBL" id="DVAB01000033">
    <property type="protein sequence ID" value="HIK00694.1"/>
    <property type="molecule type" value="Genomic_DNA"/>
</dbReference>
<comment type="cofactor">
    <cofactor evidence="1">
        <name>pyridoxal 5'-phosphate</name>
        <dbReference type="ChEBI" id="CHEBI:597326"/>
    </cofactor>
</comment>
<dbReference type="GO" id="GO:0008483">
    <property type="term" value="F:transaminase activity"/>
    <property type="evidence" value="ECO:0007669"/>
    <property type="project" value="UniProtKB-KW"/>
</dbReference>
<dbReference type="FunFam" id="3.40.640.10:FF:000090">
    <property type="entry name" value="Pyridoxal phosphate-dependent aminotransferase"/>
    <property type="match status" value="1"/>
</dbReference>
<evidence type="ECO:0000256" key="2">
    <source>
        <dbReference type="ARBA" id="ARBA00022576"/>
    </source>
</evidence>
<organism evidence="7 8">
    <name type="scientific">Candidatus Naiadarchaeum limnaeum</name>
    <dbReference type="NCBI Taxonomy" id="2756139"/>
    <lineage>
        <taxon>Archaea</taxon>
        <taxon>Candidatus Undinarchaeota</taxon>
        <taxon>Candidatus Undinarchaeia</taxon>
        <taxon>Candidatus Naiadarchaeales</taxon>
        <taxon>Candidatus Naiadarchaeaceae</taxon>
        <taxon>Candidatus Naiadarchaeum</taxon>
    </lineage>
</organism>
<keyword evidence="4 6" id="KW-0663">Pyridoxal phosphate</keyword>
<evidence type="ECO:0000256" key="5">
    <source>
        <dbReference type="ARBA" id="ARBA00037999"/>
    </source>
</evidence>
<dbReference type="Pfam" id="PF01041">
    <property type="entry name" value="DegT_DnrJ_EryC1"/>
    <property type="match status" value="1"/>
</dbReference>
<evidence type="ECO:0000256" key="4">
    <source>
        <dbReference type="ARBA" id="ARBA00022898"/>
    </source>
</evidence>
<dbReference type="SUPFAM" id="SSF53383">
    <property type="entry name" value="PLP-dependent transferases"/>
    <property type="match status" value="1"/>
</dbReference>
<reference evidence="7 8" key="1">
    <citation type="journal article" name="Nat. Commun.">
        <title>Undinarchaeota illuminate DPANN phylogeny and the impact of gene transfer on archaeal evolution.</title>
        <authorList>
            <person name="Dombrowski N."/>
            <person name="Williams T.A."/>
            <person name="Sun J."/>
            <person name="Woodcroft B.J."/>
            <person name="Lee J.H."/>
            <person name="Minh B.Q."/>
            <person name="Rinke C."/>
            <person name="Spang A."/>
        </authorList>
    </citation>
    <scope>NUCLEOTIDE SEQUENCE [LARGE SCALE GENOMIC DNA]</scope>
    <source>
        <strain evidence="7">MAG_bin1129</strain>
    </source>
</reference>
<dbReference type="InterPro" id="IPR015422">
    <property type="entry name" value="PyrdxlP-dep_Trfase_small"/>
</dbReference>
<gene>
    <name evidence="7" type="ORF">H1016_04090</name>
</gene>
<dbReference type="InterPro" id="IPR015424">
    <property type="entry name" value="PyrdxlP-dep_Trfase"/>
</dbReference>
<evidence type="ECO:0000313" key="7">
    <source>
        <dbReference type="EMBL" id="HIK00694.1"/>
    </source>
</evidence>
<dbReference type="Proteomes" id="UP000646946">
    <property type="component" value="Unassembled WGS sequence"/>
</dbReference>
<dbReference type="InterPro" id="IPR000653">
    <property type="entry name" value="DegT/StrS_aminotransferase"/>
</dbReference>
<proteinExistence type="inferred from homology"/>
<dbReference type="AlphaFoldDB" id="A0A832V0M0"/>
<sequence>MAKKFLPIAEPIFGKEELSYVSDCVKSGWVSSKGKYITEFEKSFSRFVDTKYGVATSNGTTALHLVLATLGIKPGDEVIVPSLTFIATANVVKYCGAKAVFVDSESETWNIDTEKIESAITEKTKAIIPVHLYGHPADMDPILEIAKRKNLIVIEDAAEAHGAEYKGKKVGGIGDYNCFSFYGNKIITTGEGGMVTTNDDEFVEKAKTLRSHGMSAEKWYWHPYLGYNYRMTNLQAALGLAQMKKIKKFIGMKRKNAELYKKLLSEVDGITLQVEKSWAKSVYWMFGVLIEDEFGLDRDDLIQKLKKENMETRPFFYPVHTQPEYSRERIQLKVAEEVARKGIVLPSALSMGKADIQRVVETLEKIKRKK</sequence>
<accession>A0A832V0M0</accession>
<dbReference type="PANTHER" id="PTHR30244:SF34">
    <property type="entry name" value="DTDP-4-AMINO-4,6-DIDEOXYGALACTOSE TRANSAMINASE"/>
    <property type="match status" value="1"/>
</dbReference>
<dbReference type="PIRSF" id="PIRSF000390">
    <property type="entry name" value="PLP_StrS"/>
    <property type="match status" value="1"/>
</dbReference>
<comment type="similarity">
    <text evidence="5 6">Belongs to the DegT/DnrJ/EryC1 family.</text>
</comment>
<keyword evidence="8" id="KW-1185">Reference proteome</keyword>
<dbReference type="Gene3D" id="3.40.640.10">
    <property type="entry name" value="Type I PLP-dependent aspartate aminotransferase-like (Major domain)"/>
    <property type="match status" value="1"/>
</dbReference>
<comment type="caution">
    <text evidence="7">The sequence shown here is derived from an EMBL/GenBank/DDBJ whole genome shotgun (WGS) entry which is preliminary data.</text>
</comment>
<evidence type="ECO:0000256" key="6">
    <source>
        <dbReference type="RuleBase" id="RU004508"/>
    </source>
</evidence>
<dbReference type="PANTHER" id="PTHR30244">
    <property type="entry name" value="TRANSAMINASE"/>
    <property type="match status" value="1"/>
</dbReference>
<evidence type="ECO:0000313" key="8">
    <source>
        <dbReference type="Proteomes" id="UP000646946"/>
    </source>
</evidence>
<protein>
    <submittedName>
        <fullName evidence="7">DegT/DnrJ/EryC1/StrS family aminotransferase</fullName>
    </submittedName>
</protein>
<evidence type="ECO:0000256" key="1">
    <source>
        <dbReference type="ARBA" id="ARBA00001933"/>
    </source>
</evidence>
<keyword evidence="3" id="KW-0808">Transferase</keyword>
<dbReference type="InterPro" id="IPR015421">
    <property type="entry name" value="PyrdxlP-dep_Trfase_major"/>
</dbReference>
<dbReference type="GO" id="GO:0030170">
    <property type="term" value="F:pyridoxal phosphate binding"/>
    <property type="evidence" value="ECO:0007669"/>
    <property type="project" value="TreeGrafter"/>
</dbReference>
<evidence type="ECO:0000256" key="3">
    <source>
        <dbReference type="ARBA" id="ARBA00022679"/>
    </source>
</evidence>
<dbReference type="GO" id="GO:0000271">
    <property type="term" value="P:polysaccharide biosynthetic process"/>
    <property type="evidence" value="ECO:0007669"/>
    <property type="project" value="TreeGrafter"/>
</dbReference>
<dbReference type="Gene3D" id="3.90.1150.10">
    <property type="entry name" value="Aspartate Aminotransferase, domain 1"/>
    <property type="match status" value="1"/>
</dbReference>
<dbReference type="CDD" id="cd00616">
    <property type="entry name" value="AHBA_syn"/>
    <property type="match status" value="1"/>
</dbReference>